<evidence type="ECO:0000313" key="6">
    <source>
        <dbReference type="EMBL" id="CDO51292.1"/>
    </source>
</evidence>
<feature type="transmembrane region" description="Helical" evidence="1">
    <location>
        <begin position="1151"/>
        <end position="1177"/>
    </location>
</feature>
<feature type="domain" description="Rax2-like C-terminal" evidence="3">
    <location>
        <begin position="890"/>
        <end position="1139"/>
    </location>
</feature>
<dbReference type="InterPro" id="IPR048266">
    <property type="entry name" value="Rax2-like_second"/>
</dbReference>
<feature type="chain" id="PRO_5005326315" evidence="2">
    <location>
        <begin position="23"/>
        <end position="1224"/>
    </location>
</feature>
<dbReference type="EMBL" id="CCBN010000001">
    <property type="protein sequence ID" value="CDO51292.1"/>
    <property type="molecule type" value="Genomic_DNA"/>
</dbReference>
<evidence type="ECO:0000256" key="1">
    <source>
        <dbReference type="SAM" id="Phobius"/>
    </source>
</evidence>
<keyword evidence="1" id="KW-0812">Transmembrane</keyword>
<dbReference type="InterPro" id="IPR015915">
    <property type="entry name" value="Kelch-typ_b-propeller"/>
</dbReference>
<dbReference type="GO" id="GO:0000282">
    <property type="term" value="P:cellular bud site selection"/>
    <property type="evidence" value="ECO:0007669"/>
    <property type="project" value="TreeGrafter"/>
</dbReference>
<keyword evidence="2" id="KW-0732">Signal</keyword>
<keyword evidence="1" id="KW-1133">Transmembrane helix</keyword>
<keyword evidence="7" id="KW-1185">Reference proteome</keyword>
<dbReference type="InterPro" id="IPR048265">
    <property type="entry name" value="Rax2-like_third"/>
</dbReference>
<keyword evidence="1" id="KW-0472">Membrane</keyword>
<dbReference type="PANTHER" id="PTHR31778">
    <property type="entry name" value="BUD SITE SELECTION PROTEIN RAX2"/>
    <property type="match status" value="1"/>
</dbReference>
<dbReference type="Pfam" id="PF12768">
    <property type="entry name" value="Rax2"/>
    <property type="match status" value="2"/>
</dbReference>
<dbReference type="AlphaFoldDB" id="A0A0J9YHG1"/>
<feature type="signal peptide" evidence="2">
    <location>
        <begin position="1"/>
        <end position="22"/>
    </location>
</feature>
<reference evidence="6" key="1">
    <citation type="submission" date="2014-03" db="EMBL/GenBank/DDBJ databases">
        <authorList>
            <person name="Casaregola S."/>
        </authorList>
    </citation>
    <scope>NUCLEOTIDE SEQUENCE [LARGE SCALE GENOMIC DNA]</scope>
    <source>
        <strain evidence="6">CLIB 918</strain>
    </source>
</reference>
<dbReference type="GO" id="GO:1902929">
    <property type="term" value="C:plasma membrane of growing cell tip"/>
    <property type="evidence" value="ECO:0007669"/>
    <property type="project" value="TreeGrafter"/>
</dbReference>
<dbReference type="InterPro" id="IPR024982">
    <property type="entry name" value="Rax2-like_C"/>
</dbReference>
<accession>A0A0J9YHG1</accession>
<feature type="domain" description="Rax2-like third" evidence="5">
    <location>
        <begin position="379"/>
        <end position="532"/>
    </location>
</feature>
<dbReference type="Pfam" id="PF20842">
    <property type="entry name" value="Rax2_2"/>
    <property type="match status" value="1"/>
</dbReference>
<protein>
    <submittedName>
        <fullName evidence="6">Similar to Saccharomyces cerevisiae YLR084C RAX2 N-glycosylated protein involved in the maintenance of bud site selection during bipolar budding</fullName>
    </submittedName>
</protein>
<feature type="domain" description="Rax2-like second" evidence="4">
    <location>
        <begin position="227"/>
        <end position="368"/>
    </location>
</feature>
<name>A0A0J9YHG1_GEOCN</name>
<evidence type="ECO:0000256" key="2">
    <source>
        <dbReference type="SAM" id="SignalP"/>
    </source>
</evidence>
<dbReference type="SUPFAM" id="SSF50965">
    <property type="entry name" value="Galactose oxidase, central domain"/>
    <property type="match status" value="1"/>
</dbReference>
<evidence type="ECO:0000259" key="4">
    <source>
        <dbReference type="Pfam" id="PF20842"/>
    </source>
</evidence>
<dbReference type="GO" id="GO:0005935">
    <property type="term" value="C:cellular bud neck"/>
    <property type="evidence" value="ECO:0007669"/>
    <property type="project" value="TreeGrafter"/>
</dbReference>
<dbReference type="Proteomes" id="UP000242525">
    <property type="component" value="Unassembled WGS sequence"/>
</dbReference>
<proteinExistence type="predicted"/>
<comment type="caution">
    <text evidence="6">The sequence shown here is derived from an EMBL/GenBank/DDBJ whole genome shotgun (WGS) entry which is preliminary data.</text>
</comment>
<sequence length="1224" mass="132359">MPRRRLKLRCLLLAACPGLAQLQVEQVQPPAIVNNIGRMGLAGQYSGISQYTYVGQQAQTDTTPYFDSIISQLDSDEFIHHGKTDGRVTDRCQINEMVYLTGNFTKVGSTSTPGGLLAFNASSGEFSPIARNFNGEISTLYCDTSNNTIYAGGNFTFQNASGVAVFTPGDNSWSLPGFGGFATGAHVNSITYFNENIIFGGQFNGLSNESYTKLDTTTNSTTNVTTQDPQRVSFHAADVFGGGSLEGSDPRNIVCPSDTSIWRMHQGSVGSWNALWPYSFNPTRIRIYNLREAGAGVSTFRLLSFPSNGIMNLTFTNSSRPEPYYCDAWCSLPMSSDQEYVDFEFVNPIATRGLHIDVLDTYNANGGLSGVEIFHDDAFTYANDTLNQVDSCSGTSASGSSQLVGDFQNPDVSGTTYLSVDVQNAAQSEAISVKLNPNITRAGNYSVTLYTPGCVQDGTCDRRGGVNVVVYAREQDEPKTLTLSQTNNYDKYEVLHTGLFDKPSDSFTPSVTIKPITNPEFPFRFVADRLETVLHSVAVKDSLTIRNLFEFDSANFTSLDKDSLPVGNTTINHAGALLNFSDSVNALFVEDNNIFVGGNFSGNGPLGAGMFKIGKDKPAAETLNDTGFSGHINGFQSFSQDRFIVFGNFSTDNKSIRNVAFYNIANDSWSPIQGGIDGEVTNANVLKIANQSLVGFSGNFTNVYTNSSLALTSKNSAFYFPDERSWFQESSLNQYYLKARLSQWTSYNNTMMYAGSVVWYDSASSGASFLKDDLSLSSIPYTFVPNPVMGNSTRLTSRNTILQSSENSVNAGAFANSTTMILAGHFSAKSQNSTFHNLLMVDSDSGQVTGLPNGTIDLTSTFQELFVQDNMLYAGGSITGQVANHQVSGLVFYDLKQGGYSSTQPPGLTGDQAVVTSVEVRPNTNDLVVAGSFEQAGGLACTSFCIFDLSSNRWKSPTPGLTGLVSSMAFIGNDVLILAGDLTLNSTNVFLAQYDFGTMQYTTFEGQSSTLPGPINSFVLNGNGVDSVFASGLDSSTGNAYVSHWNGTAWNSIDSVMKSGSVITKLVLLELATHHTENSVLAENQVLLMSGNIELDNFGNASGVFFDGTSYQAAYLTTTDDGQSGVINSFFSQQSKSFSLIPGQNHMRRGVVVVISMAIAFGLIFMLVGLGLLVAFIRRRREGYTAAPNRVSETEMAETIPPETLFEELNSTSRQPRRRVSGML</sequence>
<gene>
    <name evidence="6" type="ORF">BN980_GECA01s03948g</name>
</gene>
<dbReference type="Pfam" id="PF20843">
    <property type="entry name" value="Rax2_3"/>
    <property type="match status" value="1"/>
</dbReference>
<dbReference type="OrthoDB" id="2503993at2759"/>
<evidence type="ECO:0000259" key="3">
    <source>
        <dbReference type="Pfam" id="PF12768"/>
    </source>
</evidence>
<dbReference type="InterPro" id="IPR011043">
    <property type="entry name" value="Gal_Oxase/kelch_b-propeller"/>
</dbReference>
<dbReference type="Gene3D" id="2.120.10.80">
    <property type="entry name" value="Kelch-type beta propeller"/>
    <property type="match status" value="1"/>
</dbReference>
<organism evidence="6 7">
    <name type="scientific">Geotrichum candidum</name>
    <name type="common">Oospora lactis</name>
    <name type="synonym">Dipodascus geotrichum</name>
    <dbReference type="NCBI Taxonomy" id="1173061"/>
    <lineage>
        <taxon>Eukaryota</taxon>
        <taxon>Fungi</taxon>
        <taxon>Dikarya</taxon>
        <taxon>Ascomycota</taxon>
        <taxon>Saccharomycotina</taxon>
        <taxon>Dipodascomycetes</taxon>
        <taxon>Dipodascales</taxon>
        <taxon>Dipodascaceae</taxon>
        <taxon>Geotrichum</taxon>
    </lineage>
</organism>
<evidence type="ECO:0000313" key="7">
    <source>
        <dbReference type="Proteomes" id="UP000242525"/>
    </source>
</evidence>
<feature type="domain" description="Rax2-like C-terminal" evidence="3">
    <location>
        <begin position="581"/>
        <end position="695"/>
    </location>
</feature>
<dbReference type="GO" id="GO:0005621">
    <property type="term" value="C:cellular bud scar"/>
    <property type="evidence" value="ECO:0007669"/>
    <property type="project" value="TreeGrafter"/>
</dbReference>
<dbReference type="STRING" id="1173061.A0A0J9YHG1"/>
<evidence type="ECO:0000259" key="5">
    <source>
        <dbReference type="Pfam" id="PF20843"/>
    </source>
</evidence>
<dbReference type="PANTHER" id="PTHR31778:SF2">
    <property type="entry name" value="BUD SITE SELECTION PROTEIN RAX2"/>
    <property type="match status" value="1"/>
</dbReference>